<dbReference type="InterPro" id="IPR023631">
    <property type="entry name" value="Amidase_dom"/>
</dbReference>
<keyword evidence="4" id="KW-1185">Reference proteome</keyword>
<comment type="similarity">
    <text evidence="1">Belongs to the amidase family.</text>
</comment>
<dbReference type="AlphaFoldDB" id="A0A8J4Q258"/>
<evidence type="ECO:0000313" key="4">
    <source>
        <dbReference type="Proteomes" id="UP000695562"/>
    </source>
</evidence>
<organism evidence="3 4">
    <name type="scientific">Polysphondylium violaceum</name>
    <dbReference type="NCBI Taxonomy" id="133409"/>
    <lineage>
        <taxon>Eukaryota</taxon>
        <taxon>Amoebozoa</taxon>
        <taxon>Evosea</taxon>
        <taxon>Eumycetozoa</taxon>
        <taxon>Dictyostelia</taxon>
        <taxon>Dictyosteliales</taxon>
        <taxon>Dictyosteliaceae</taxon>
        <taxon>Polysphondylium</taxon>
    </lineage>
</organism>
<dbReference type="PANTHER" id="PTHR11895:SF67">
    <property type="entry name" value="AMIDASE DOMAIN-CONTAINING PROTEIN"/>
    <property type="match status" value="1"/>
</dbReference>
<evidence type="ECO:0000256" key="1">
    <source>
        <dbReference type="ARBA" id="ARBA00009199"/>
    </source>
</evidence>
<reference evidence="3" key="1">
    <citation type="submission" date="2020-01" db="EMBL/GenBank/DDBJ databases">
        <title>Development of genomics and gene disruption for Polysphondylium violaceum indicates a role for the polyketide synthase stlB in stalk morphogenesis.</title>
        <authorList>
            <person name="Narita B."/>
            <person name="Kawabe Y."/>
            <person name="Kin K."/>
            <person name="Saito T."/>
            <person name="Gibbs R."/>
            <person name="Kuspa A."/>
            <person name="Muzny D."/>
            <person name="Queller D."/>
            <person name="Richards S."/>
            <person name="Strassman J."/>
            <person name="Sucgang R."/>
            <person name="Worley K."/>
            <person name="Schaap P."/>
        </authorList>
    </citation>
    <scope>NUCLEOTIDE SEQUENCE</scope>
    <source>
        <strain evidence="3">QSvi11</strain>
    </source>
</reference>
<sequence>MSQQQNIDNNNNNNNPLEGCYDLVSLEAPRLYGLLLKSTVYLAESGLLNNAFLNTLYKKNKFNLIGTSNIDCMPLLYPLVPPQESNSEFRYTTYTSDEFIKDLNIIDIYQGKRKDINSSMDYYNAYKSGKTNPLIIAKKFIDLQKESDQHEPPLKAFIKINSDSIIEQAQASKERWDSNNPLSVLDGVLISIKDEIDIKGYHTTCGTTFLPKIFSEKTTNAFVVEKLLSLGAIITGKVNMHELGISTLGYNVHYGFTRNPFNLNHYPGGSSSGSASSVSSGLNPISIGCDGGGSIRVPASLCGVVGLKPTFGRVSHHGVFDLCSSVGHVGPLGSSVVDTAIGYAAIAGRDSSDFQTEAQPTPTIPNFSAIPLERPLSKLRVGVFRPWFNDCNQNVLESCNKSLQILEEAGANIIDIELPNLLFTRLSQAIIIVSEMRNSMNKYLDQYRHELHLDTRLTLSLINVVPSTDYIQANRIRSLIIKQLQELFKSVDVIVSPTSAVTAPEIEKHVLGTGESNINAVGDLMRYAFLANISGVPGISIPIGVDHQNLPIGFQIMGKWWEEDLLLYVGYVLEKNIKFTNEPKYFKCPLAHI</sequence>
<dbReference type="InterPro" id="IPR000120">
    <property type="entry name" value="Amidase"/>
</dbReference>
<accession>A0A8J4Q258</accession>
<dbReference type="InterPro" id="IPR036928">
    <property type="entry name" value="AS_sf"/>
</dbReference>
<dbReference type="EMBL" id="AJWJ01000242">
    <property type="protein sequence ID" value="KAF2072866.1"/>
    <property type="molecule type" value="Genomic_DNA"/>
</dbReference>
<dbReference type="PANTHER" id="PTHR11895">
    <property type="entry name" value="TRANSAMIDASE"/>
    <property type="match status" value="1"/>
</dbReference>
<dbReference type="Proteomes" id="UP000695562">
    <property type="component" value="Unassembled WGS sequence"/>
</dbReference>
<dbReference type="PROSITE" id="PS00571">
    <property type="entry name" value="AMIDASES"/>
    <property type="match status" value="1"/>
</dbReference>
<name>A0A8J4Q258_9MYCE</name>
<dbReference type="InterPro" id="IPR020556">
    <property type="entry name" value="Amidase_CS"/>
</dbReference>
<comment type="caution">
    <text evidence="3">The sequence shown here is derived from an EMBL/GenBank/DDBJ whole genome shotgun (WGS) entry which is preliminary data.</text>
</comment>
<feature type="domain" description="Amidase" evidence="2">
    <location>
        <begin position="145"/>
        <end position="567"/>
    </location>
</feature>
<dbReference type="SUPFAM" id="SSF75304">
    <property type="entry name" value="Amidase signature (AS) enzymes"/>
    <property type="match status" value="1"/>
</dbReference>
<proteinExistence type="inferred from homology"/>
<evidence type="ECO:0000259" key="2">
    <source>
        <dbReference type="Pfam" id="PF01425"/>
    </source>
</evidence>
<dbReference type="Pfam" id="PF01425">
    <property type="entry name" value="Amidase"/>
    <property type="match status" value="1"/>
</dbReference>
<evidence type="ECO:0000313" key="3">
    <source>
        <dbReference type="EMBL" id="KAF2072866.1"/>
    </source>
</evidence>
<protein>
    <recommendedName>
        <fullName evidence="2">Amidase domain-containing protein</fullName>
    </recommendedName>
</protein>
<dbReference type="GO" id="GO:0003824">
    <property type="term" value="F:catalytic activity"/>
    <property type="evidence" value="ECO:0007669"/>
    <property type="project" value="InterPro"/>
</dbReference>
<dbReference type="Gene3D" id="3.90.1300.10">
    <property type="entry name" value="Amidase signature (AS) domain"/>
    <property type="match status" value="1"/>
</dbReference>
<dbReference type="OrthoDB" id="566138at2759"/>
<gene>
    <name evidence="3" type="ORF">CYY_005814</name>
</gene>